<dbReference type="PANTHER" id="PTHR13923:SF11">
    <property type="entry name" value="SECRETORY 31, ISOFORM D"/>
    <property type="match status" value="1"/>
</dbReference>
<dbReference type="GO" id="GO:0015031">
    <property type="term" value="P:protein transport"/>
    <property type="evidence" value="ECO:0007669"/>
    <property type="project" value="UniProtKB-KW"/>
</dbReference>
<dbReference type="InterPro" id="IPR015943">
    <property type="entry name" value="WD40/YVTN_repeat-like_dom_sf"/>
</dbReference>
<keyword evidence="19" id="KW-1185">Reference proteome</keyword>
<proteinExistence type="inferred from homology"/>
<evidence type="ECO:0000256" key="14">
    <source>
        <dbReference type="ARBA" id="ARBA00025471"/>
    </source>
</evidence>
<dbReference type="SMART" id="SM00320">
    <property type="entry name" value="WD40"/>
    <property type="match status" value="5"/>
</dbReference>
<dbReference type="GO" id="GO:0005198">
    <property type="term" value="F:structural molecule activity"/>
    <property type="evidence" value="ECO:0007669"/>
    <property type="project" value="TreeGrafter"/>
</dbReference>
<keyword evidence="8" id="KW-0677">Repeat</keyword>
<evidence type="ECO:0000256" key="5">
    <source>
        <dbReference type="ARBA" id="ARBA00021236"/>
    </source>
</evidence>
<evidence type="ECO:0000256" key="2">
    <source>
        <dbReference type="ARBA" id="ARBA00004397"/>
    </source>
</evidence>
<dbReference type="PROSITE" id="PS00678">
    <property type="entry name" value="WD_REPEATS_1"/>
    <property type="match status" value="2"/>
</dbReference>
<dbReference type="EMBL" id="CANTFL010001449">
    <property type="protein sequence ID" value="CAI5741409.1"/>
    <property type="molecule type" value="Genomic_DNA"/>
</dbReference>
<feature type="region of interest" description="Disordered" evidence="16">
    <location>
        <begin position="829"/>
        <end position="1096"/>
    </location>
</feature>
<dbReference type="Pfam" id="PF00400">
    <property type="entry name" value="WD40"/>
    <property type="match status" value="3"/>
</dbReference>
<dbReference type="PROSITE" id="PS50294">
    <property type="entry name" value="WD_REPEATS_REGION"/>
    <property type="match status" value="1"/>
</dbReference>
<dbReference type="GO" id="GO:0090110">
    <property type="term" value="P:COPII-coated vesicle cargo loading"/>
    <property type="evidence" value="ECO:0007669"/>
    <property type="project" value="TreeGrafter"/>
</dbReference>
<comment type="similarity">
    <text evidence="3">Belongs to the WD repeat SEC31 family.</text>
</comment>
<dbReference type="SUPFAM" id="SSF50978">
    <property type="entry name" value="WD40 repeat-like"/>
    <property type="match status" value="1"/>
</dbReference>
<evidence type="ECO:0000256" key="7">
    <source>
        <dbReference type="ARBA" id="ARBA00022574"/>
    </source>
</evidence>
<dbReference type="FunFam" id="2.130.10.10:FF:000526">
    <property type="entry name" value="Protein transport protein SEC31"/>
    <property type="match status" value="1"/>
</dbReference>
<reference evidence="18" key="1">
    <citation type="submission" date="2022-12" db="EMBL/GenBank/DDBJ databases">
        <authorList>
            <person name="Webb A."/>
        </authorList>
    </citation>
    <scope>NUCLEOTIDE SEQUENCE</scope>
    <source>
        <strain evidence="18">Hp1</strain>
    </source>
</reference>
<evidence type="ECO:0000256" key="10">
    <source>
        <dbReference type="ARBA" id="ARBA00022892"/>
    </source>
</evidence>
<dbReference type="InterPro" id="IPR001680">
    <property type="entry name" value="WD40_rpt"/>
</dbReference>
<keyword evidence="11" id="KW-0653">Protein transport</keyword>
<evidence type="ECO:0000256" key="6">
    <source>
        <dbReference type="ARBA" id="ARBA00022448"/>
    </source>
</evidence>
<keyword evidence="9" id="KW-0256">Endoplasmic reticulum</keyword>
<name>A0AAV0V144_HYABA</name>
<evidence type="ECO:0000256" key="12">
    <source>
        <dbReference type="ARBA" id="ARBA00023136"/>
    </source>
</evidence>
<evidence type="ECO:0000313" key="19">
    <source>
        <dbReference type="Proteomes" id="UP001162031"/>
    </source>
</evidence>
<keyword evidence="7 15" id="KW-0853">WD repeat</keyword>
<evidence type="ECO:0000259" key="17">
    <source>
        <dbReference type="Pfam" id="PF12931"/>
    </source>
</evidence>
<protein>
    <recommendedName>
        <fullName evidence="5">Protein transport protein SEC31</fullName>
    </recommendedName>
    <alternativeName>
        <fullName evidence="4">Protein transport protein sec31</fullName>
    </alternativeName>
</protein>
<evidence type="ECO:0000256" key="15">
    <source>
        <dbReference type="PROSITE-ProRule" id="PRU00221"/>
    </source>
</evidence>
<feature type="compositionally biased region" description="Pro residues" evidence="16">
    <location>
        <begin position="984"/>
        <end position="1022"/>
    </location>
</feature>
<dbReference type="GO" id="GO:0070971">
    <property type="term" value="C:endoplasmic reticulum exit site"/>
    <property type="evidence" value="ECO:0007669"/>
    <property type="project" value="TreeGrafter"/>
</dbReference>
<feature type="repeat" description="WD" evidence="15">
    <location>
        <begin position="271"/>
        <end position="313"/>
    </location>
</feature>
<comment type="function">
    <text evidence="14">Component of the coat protein complex II (COPII) which promotes the formation of transport vesicles from the endoplasmic reticulum (ER). The coat has two main functions, the physical deformation of the endoplasmic reticulum membrane into vesicles and the selection of cargo molecules.</text>
</comment>
<accession>A0AAV0V144</accession>
<evidence type="ECO:0000256" key="9">
    <source>
        <dbReference type="ARBA" id="ARBA00022824"/>
    </source>
</evidence>
<evidence type="ECO:0000256" key="3">
    <source>
        <dbReference type="ARBA" id="ARBA00009358"/>
    </source>
</evidence>
<feature type="compositionally biased region" description="Low complexity" evidence="16">
    <location>
        <begin position="1023"/>
        <end position="1059"/>
    </location>
</feature>
<evidence type="ECO:0000256" key="13">
    <source>
        <dbReference type="ARBA" id="ARBA00023329"/>
    </source>
</evidence>
<feature type="compositionally biased region" description="Polar residues" evidence="16">
    <location>
        <begin position="934"/>
        <end position="958"/>
    </location>
</feature>
<dbReference type="Gene3D" id="1.25.40.1030">
    <property type="match status" value="1"/>
</dbReference>
<evidence type="ECO:0000256" key="8">
    <source>
        <dbReference type="ARBA" id="ARBA00022737"/>
    </source>
</evidence>
<dbReference type="Proteomes" id="UP001162031">
    <property type="component" value="Unassembled WGS sequence"/>
</dbReference>
<dbReference type="InterPro" id="IPR019775">
    <property type="entry name" value="WD40_repeat_CS"/>
</dbReference>
<dbReference type="PROSITE" id="PS50082">
    <property type="entry name" value="WD_REPEATS_2"/>
    <property type="match status" value="2"/>
</dbReference>
<dbReference type="Gene3D" id="1.20.940.10">
    <property type="entry name" value="Functional domain of the splicing factor Prp18"/>
    <property type="match status" value="1"/>
</dbReference>
<keyword evidence="13" id="KW-0968">Cytoplasmic vesicle</keyword>
<feature type="domain" description="Sec16 Sec23-binding" evidence="17">
    <location>
        <begin position="597"/>
        <end position="729"/>
    </location>
</feature>
<dbReference type="Pfam" id="PF12931">
    <property type="entry name" value="TPR_Sec16"/>
    <property type="match status" value="1"/>
</dbReference>
<keyword evidence="10" id="KW-0931">ER-Golgi transport</keyword>
<dbReference type="GO" id="GO:0005789">
    <property type="term" value="C:endoplasmic reticulum membrane"/>
    <property type="evidence" value="ECO:0007669"/>
    <property type="project" value="UniProtKB-SubCell"/>
</dbReference>
<feature type="repeat" description="WD" evidence="15">
    <location>
        <begin position="179"/>
        <end position="214"/>
    </location>
</feature>
<keyword evidence="12" id="KW-0472">Membrane</keyword>
<comment type="subcellular location">
    <subcellularLocation>
        <location evidence="1">Cytoplasmic vesicle</location>
        <location evidence="1">COPII-coated vesicle membrane</location>
        <topology evidence="1">Peripheral membrane protein</topology>
        <orientation evidence="1">Cytoplasmic side</orientation>
    </subcellularLocation>
    <subcellularLocation>
        <location evidence="2">Endoplasmic reticulum membrane</location>
        <topology evidence="2">Peripheral membrane protein</topology>
        <orientation evidence="2">Cytoplasmic side</orientation>
    </subcellularLocation>
</comment>
<dbReference type="GO" id="GO:0007029">
    <property type="term" value="P:endoplasmic reticulum organization"/>
    <property type="evidence" value="ECO:0007669"/>
    <property type="project" value="TreeGrafter"/>
</dbReference>
<dbReference type="Gene3D" id="2.130.10.10">
    <property type="entry name" value="YVTN repeat-like/Quinoprotein amine dehydrogenase"/>
    <property type="match status" value="1"/>
</dbReference>
<dbReference type="InterPro" id="IPR040251">
    <property type="entry name" value="SEC31-like"/>
</dbReference>
<gene>
    <name evidence="18" type="ORF">HBR001_LOCUS8474</name>
</gene>
<dbReference type="InterPro" id="IPR024298">
    <property type="entry name" value="Sec16_Sec23-bd"/>
</dbReference>
<keyword evidence="6" id="KW-0813">Transport</keyword>
<organism evidence="18 19">
    <name type="scientific">Hyaloperonospora brassicae</name>
    <name type="common">Brassica downy mildew</name>
    <name type="synonym">Peronospora brassicae</name>
    <dbReference type="NCBI Taxonomy" id="162125"/>
    <lineage>
        <taxon>Eukaryota</taxon>
        <taxon>Sar</taxon>
        <taxon>Stramenopiles</taxon>
        <taxon>Oomycota</taxon>
        <taxon>Peronosporomycetes</taxon>
        <taxon>Peronosporales</taxon>
        <taxon>Peronosporaceae</taxon>
        <taxon>Hyaloperonospora</taxon>
    </lineage>
</organism>
<evidence type="ECO:0000313" key="18">
    <source>
        <dbReference type="EMBL" id="CAI5741409.1"/>
    </source>
</evidence>
<dbReference type="PANTHER" id="PTHR13923">
    <property type="entry name" value="SEC31-RELATED PROTEIN"/>
    <property type="match status" value="1"/>
</dbReference>
<sequence>MSLLKEIQANAAVAWSPMKWRPELLALGSKGDGGVGFEDNGGEFQLVSMDLSSPTPTMITLGSIKTPSRFTSLAWRDVPRHHDTCPYGIIAGGMADGSVSLWNPALVLDREPGSDTPASCEIGRITRHKGAVNALQFNPHEDSAHLLASGGSDGEVFIMSLEKLASPGVFTPGGPVVTPQTQVNEITSVAWNTQVNYILATGSQNGTVVVWDLKQKKPWCELRDPARGATTALAWNPNEGLQIATASGDDQQPVVKLWDLRNSTSTPLAEFHDHTAGVLSMSWCPNDPGLLLSCGKDNRTLLWDLFSRKTVAELPSDAPDAPAMGSDQFFGGVLAGQRRWNVQWSPQIPAVASTCSLDGKVQIWSLAAGGNPDCRPPKWMRRPAGASFGFGGKLVTIANPQETTNYNGDRRRLVHMQRVISDTKLVAEAEALDRSLESKDFRGYCEQKIATVATAEERSVWNFMKILFEKDARQHLLLHLGLDAEKINELNAKFNPEAAALPADTTAYAPEAQVDPITGALLSSRIDSGMGAEDVFSSGFHPNGGDETTGAKPASPLSSVSALAAALPSVLDEDRSKRLDVAPTPVYTEESESTLMQALLVGNFEVAVNCCLAYNQLADALLLASCGGPELWEKTQRTFFSHQKRPVMRVVAAVIKNELSELVEMSDLTEWRETLAILSTYAKSEEFPSLCDKLATRLEAAGDLHSATLCFMCAVNVTKTVNAWCEESKVEARVYGHTFALHRLVEKVSVFTMAVDQPDQSMGPEVAQRFAEYASLMAAEGRLDIAAKYARFPDLSCAILKDRIFNAYPMQGYQPPPFPFDVVRIESQAQIQQRQQQQQQQQQQQASAMQQRGYGNKPAYGAGRNQFGASAAPMPTPAPAPMPTSGAFGGVQGTGYPPQQHAPVQSPAFPGHPSSFQPVVKQPQYPSTPGVPPQLQQSGSYPTQQQSAYPGQSAQSPYAPSVAPTPFPGQSAPPAFPGQARPHLTPPQQPGYAPPAPMQQPGYAPPAPPQQPGYAPPAPPQQPGYAHPPQAAFPGQQPPQQSFMSGPPSSSGSRSHQQMYSGPPSAGGTPHMRAAPSPSYGGAPRPGTGFGAPAGASFAAPASPSIPQSTGVHPLTAAMGSSRIAKPSVDMTSHQRDGFVSSVGNKELALKYGNASTAALSPVATKAGGFPPNVVPGSTENVGPQDLPIVNAFNDLVNNLQALPLTMMEQKQLQEIQKGKEIMFTKLNIGDLTPQVVSRLHEMVACFGRRDFGSAQTIYVALTASDWAQHKDWLRGLKSLIHISMKRFR</sequence>
<comment type="caution">
    <text evidence="18">The sequence shown here is derived from an EMBL/GenBank/DDBJ whole genome shotgun (WGS) entry which is preliminary data.</text>
</comment>
<feature type="compositionally biased region" description="Low complexity" evidence="16">
    <location>
        <begin position="829"/>
        <end position="851"/>
    </location>
</feature>
<evidence type="ECO:0000256" key="11">
    <source>
        <dbReference type="ARBA" id="ARBA00022927"/>
    </source>
</evidence>
<dbReference type="InterPro" id="IPR036322">
    <property type="entry name" value="WD40_repeat_dom_sf"/>
</dbReference>
<evidence type="ECO:0000256" key="4">
    <source>
        <dbReference type="ARBA" id="ARBA00013507"/>
    </source>
</evidence>
<evidence type="ECO:0000256" key="1">
    <source>
        <dbReference type="ARBA" id="ARBA00004299"/>
    </source>
</evidence>
<feature type="compositionally biased region" description="Low complexity" evidence="16">
    <location>
        <begin position="1081"/>
        <end position="1096"/>
    </location>
</feature>
<dbReference type="GO" id="GO:0030127">
    <property type="term" value="C:COPII vesicle coat"/>
    <property type="evidence" value="ECO:0007669"/>
    <property type="project" value="TreeGrafter"/>
</dbReference>
<evidence type="ECO:0000256" key="16">
    <source>
        <dbReference type="SAM" id="MobiDB-lite"/>
    </source>
</evidence>